<accession>A0A2P6VQ30</accession>
<dbReference type="GO" id="GO:0005840">
    <property type="term" value="C:ribosome"/>
    <property type="evidence" value="ECO:0007669"/>
    <property type="project" value="UniProtKB-KW"/>
</dbReference>
<evidence type="ECO:0000313" key="5">
    <source>
        <dbReference type="EMBL" id="PSC76180.1"/>
    </source>
</evidence>
<reference evidence="5 6" key="1">
    <citation type="journal article" date="2018" name="Plant J.">
        <title>Genome sequences of Chlorella sorokiniana UTEX 1602 and Micractinium conductrix SAG 241.80: implications to maltose excretion by a green alga.</title>
        <authorList>
            <person name="Arriola M.B."/>
            <person name="Velmurugan N."/>
            <person name="Zhang Y."/>
            <person name="Plunkett M.H."/>
            <person name="Hondzo H."/>
            <person name="Barney B.M."/>
        </authorList>
    </citation>
    <scope>NUCLEOTIDE SEQUENCE [LARGE SCALE GENOMIC DNA]</scope>
    <source>
        <strain evidence="5 6">SAG 241.80</strain>
    </source>
</reference>
<dbReference type="NCBIfam" id="TIGR04560">
    <property type="entry name" value="ribo_THX"/>
    <property type="match status" value="1"/>
</dbReference>
<evidence type="ECO:0000313" key="6">
    <source>
        <dbReference type="Proteomes" id="UP000239649"/>
    </source>
</evidence>
<sequence length="151" mass="16238">MDQVLTGCSSKPCSGERCAKEPRVASCWIHACLKRSYSVVQQQAFCQQQQNPQMAQREAAAAALAALRQCWTSMKSSSAVSSLQEALWLGTRDGKSRRGKIFKGSHGVTRPRKRPTHPLSQPPQPQQIPIPYPPGWTPLAGSAAAAAGALA</sequence>
<comment type="caution">
    <text evidence="5">The sequence shown here is derived from an EMBL/GenBank/DDBJ whole genome shotgun (WGS) entry which is preliminary data.</text>
</comment>
<dbReference type="InterPro" id="IPR030826">
    <property type="entry name" value="Ribosomal_bTHX/bTHXc/bTHXm"/>
</dbReference>
<keyword evidence="3" id="KW-0687">Ribonucleoprotein</keyword>
<keyword evidence="6" id="KW-1185">Reference proteome</keyword>
<dbReference type="OrthoDB" id="10626203at2759"/>
<evidence type="ECO:0000256" key="3">
    <source>
        <dbReference type="ARBA" id="ARBA00023274"/>
    </source>
</evidence>
<keyword evidence="2" id="KW-0689">Ribosomal protein</keyword>
<evidence type="ECO:0000256" key="4">
    <source>
        <dbReference type="SAM" id="MobiDB-lite"/>
    </source>
</evidence>
<dbReference type="AlphaFoldDB" id="A0A2P6VQ30"/>
<comment type="similarity">
    <text evidence="1">Belongs to the bacterial ribosomal protein bTHX family.</text>
</comment>
<name>A0A2P6VQ30_9CHLO</name>
<feature type="compositionally biased region" description="Pro residues" evidence="4">
    <location>
        <begin position="120"/>
        <end position="135"/>
    </location>
</feature>
<gene>
    <name evidence="5" type="primary">g622</name>
    <name evidence="5" type="ORF">C2E20_0622</name>
</gene>
<feature type="region of interest" description="Disordered" evidence="4">
    <location>
        <begin position="96"/>
        <end position="135"/>
    </location>
</feature>
<feature type="compositionally biased region" description="Basic residues" evidence="4">
    <location>
        <begin position="96"/>
        <end position="116"/>
    </location>
</feature>
<dbReference type="GO" id="GO:1990904">
    <property type="term" value="C:ribonucleoprotein complex"/>
    <property type="evidence" value="ECO:0007669"/>
    <property type="project" value="UniProtKB-KW"/>
</dbReference>
<dbReference type="EMBL" id="LHPF02000001">
    <property type="protein sequence ID" value="PSC76180.1"/>
    <property type="molecule type" value="Genomic_DNA"/>
</dbReference>
<dbReference type="Proteomes" id="UP000239649">
    <property type="component" value="Unassembled WGS sequence"/>
</dbReference>
<organism evidence="5 6">
    <name type="scientific">Micractinium conductrix</name>
    <dbReference type="NCBI Taxonomy" id="554055"/>
    <lineage>
        <taxon>Eukaryota</taxon>
        <taxon>Viridiplantae</taxon>
        <taxon>Chlorophyta</taxon>
        <taxon>core chlorophytes</taxon>
        <taxon>Trebouxiophyceae</taxon>
        <taxon>Chlorellales</taxon>
        <taxon>Chlorellaceae</taxon>
        <taxon>Chlorella clade</taxon>
        <taxon>Micractinium</taxon>
    </lineage>
</organism>
<evidence type="ECO:0000256" key="2">
    <source>
        <dbReference type="ARBA" id="ARBA00022980"/>
    </source>
</evidence>
<protein>
    <submittedName>
        <fullName evidence="5">Esterase lipase</fullName>
    </submittedName>
</protein>
<proteinExistence type="inferred from homology"/>
<evidence type="ECO:0000256" key="1">
    <source>
        <dbReference type="ARBA" id="ARBA00010834"/>
    </source>
</evidence>